<feature type="transmembrane region" description="Helical" evidence="6">
    <location>
        <begin position="95"/>
        <end position="117"/>
    </location>
</feature>
<dbReference type="AlphaFoldDB" id="A0A7C3ECU9"/>
<dbReference type="InterPro" id="IPR001851">
    <property type="entry name" value="ABC_transp_permease"/>
</dbReference>
<feature type="transmembrane region" description="Helical" evidence="6">
    <location>
        <begin position="66"/>
        <end position="88"/>
    </location>
</feature>
<dbReference type="PANTHER" id="PTHR43370">
    <property type="entry name" value="SUGAR ABC TRANSPORTER INTEGRAL MEMBRANE PROTEIN-RELATED"/>
    <property type="match status" value="1"/>
</dbReference>
<feature type="transmembrane region" description="Helical" evidence="6">
    <location>
        <begin position="151"/>
        <end position="170"/>
    </location>
</feature>
<dbReference type="Gene3D" id="1.10.3470.10">
    <property type="entry name" value="ABC transporter involved in vitamin B12 uptake, BtuC"/>
    <property type="match status" value="1"/>
</dbReference>
<keyword evidence="5 6" id="KW-0472">Membrane</keyword>
<protein>
    <submittedName>
        <fullName evidence="7">ABC transporter permease</fullName>
    </submittedName>
</protein>
<evidence type="ECO:0000313" key="7">
    <source>
        <dbReference type="EMBL" id="HFH29054.1"/>
    </source>
</evidence>
<proteinExistence type="predicted"/>
<organism evidence="7">
    <name type="scientific">Gracilinema caldarium</name>
    <dbReference type="NCBI Taxonomy" id="215591"/>
    <lineage>
        <taxon>Bacteria</taxon>
        <taxon>Pseudomonadati</taxon>
        <taxon>Spirochaetota</taxon>
        <taxon>Spirochaetia</taxon>
        <taxon>Spirochaetales</taxon>
        <taxon>Breznakiellaceae</taxon>
        <taxon>Gracilinema</taxon>
    </lineage>
</organism>
<dbReference type="PANTHER" id="PTHR43370:SF1">
    <property type="entry name" value="GUANOSINE ABC TRANSPORTER PERMEASE PROTEIN NUPQ"/>
    <property type="match status" value="1"/>
</dbReference>
<evidence type="ECO:0000256" key="6">
    <source>
        <dbReference type="SAM" id="Phobius"/>
    </source>
</evidence>
<dbReference type="GO" id="GO:0005886">
    <property type="term" value="C:plasma membrane"/>
    <property type="evidence" value="ECO:0007669"/>
    <property type="project" value="UniProtKB-SubCell"/>
</dbReference>
<evidence type="ECO:0000256" key="4">
    <source>
        <dbReference type="ARBA" id="ARBA00022989"/>
    </source>
</evidence>
<reference evidence="7" key="1">
    <citation type="journal article" date="2020" name="mSystems">
        <title>Genome- and Community-Level Interaction Insights into Carbon Utilization and Element Cycling Functions of Hydrothermarchaeota in Hydrothermal Sediment.</title>
        <authorList>
            <person name="Zhou Z."/>
            <person name="Liu Y."/>
            <person name="Xu W."/>
            <person name="Pan J."/>
            <person name="Luo Z.H."/>
            <person name="Li M."/>
        </authorList>
    </citation>
    <scope>NUCLEOTIDE SEQUENCE [LARGE SCALE GENOMIC DNA]</scope>
    <source>
        <strain evidence="7">SpSt-503</strain>
    </source>
</reference>
<comment type="subcellular location">
    <subcellularLocation>
        <location evidence="1">Cell membrane</location>
        <topology evidence="1">Multi-pass membrane protein</topology>
    </subcellularLocation>
</comment>
<sequence length="316" mass="33868">MNLLINMFPIALMFAAPIVIAALGGLFSERSGIVNVALEGIMMVGGFAAATVTVMLEPVLPGWAPWIGMLVGLLSGMIFSLLHALASVNFKADQVVSGTALNILAGGLTVYLAQIIFRQQRTKAFTTGLAKITIPGLKDIPILGPTLFDHVYPTFYVALLLVVLTWFIVYKTPFGLRLRACGEHPQAAASMGINVYRMRYLGVMASGLLAGLAGGVMVLTQDIQYTLTSIHGTGFIALGSLIFGKWSPWGVLGAGLFFGFSQALSYYAKDIPFMATLPQEFFYLFPYVLTIIALILFSGKAVGPKAAGEIYDPGKR</sequence>
<dbReference type="GO" id="GO:0022857">
    <property type="term" value="F:transmembrane transporter activity"/>
    <property type="evidence" value="ECO:0007669"/>
    <property type="project" value="InterPro"/>
</dbReference>
<gene>
    <name evidence="7" type="ORF">ENS59_06020</name>
</gene>
<dbReference type="InterPro" id="IPR037294">
    <property type="entry name" value="ABC_BtuC-like"/>
</dbReference>
<evidence type="ECO:0000256" key="2">
    <source>
        <dbReference type="ARBA" id="ARBA00022475"/>
    </source>
</evidence>
<evidence type="ECO:0000256" key="5">
    <source>
        <dbReference type="ARBA" id="ARBA00023136"/>
    </source>
</evidence>
<dbReference type="CDD" id="cd06580">
    <property type="entry name" value="TM_PBP1_transp_TpRbsC_like"/>
    <property type="match status" value="1"/>
</dbReference>
<name>A0A7C3ECU9_9SPIR</name>
<feature type="transmembrane region" description="Helical" evidence="6">
    <location>
        <begin position="200"/>
        <end position="219"/>
    </location>
</feature>
<feature type="transmembrane region" description="Helical" evidence="6">
    <location>
        <begin position="40"/>
        <end position="60"/>
    </location>
</feature>
<dbReference type="Pfam" id="PF02653">
    <property type="entry name" value="BPD_transp_2"/>
    <property type="match status" value="1"/>
</dbReference>
<feature type="transmembrane region" description="Helical" evidence="6">
    <location>
        <begin position="250"/>
        <end position="268"/>
    </location>
</feature>
<dbReference type="EMBL" id="DSVL01000187">
    <property type="protein sequence ID" value="HFH29054.1"/>
    <property type="molecule type" value="Genomic_DNA"/>
</dbReference>
<evidence type="ECO:0000256" key="3">
    <source>
        <dbReference type="ARBA" id="ARBA00022692"/>
    </source>
</evidence>
<accession>A0A7C3ECU9</accession>
<feature type="transmembrane region" description="Helical" evidence="6">
    <location>
        <begin position="6"/>
        <end position="28"/>
    </location>
</feature>
<keyword evidence="4 6" id="KW-1133">Transmembrane helix</keyword>
<feature type="transmembrane region" description="Helical" evidence="6">
    <location>
        <begin position="280"/>
        <end position="297"/>
    </location>
</feature>
<evidence type="ECO:0000256" key="1">
    <source>
        <dbReference type="ARBA" id="ARBA00004651"/>
    </source>
</evidence>
<keyword evidence="2" id="KW-1003">Cell membrane</keyword>
<keyword evidence="3 6" id="KW-0812">Transmembrane</keyword>
<comment type="caution">
    <text evidence="7">The sequence shown here is derived from an EMBL/GenBank/DDBJ whole genome shotgun (WGS) entry which is preliminary data.</text>
</comment>